<dbReference type="Proteomes" id="UP000273001">
    <property type="component" value="Chromosome"/>
</dbReference>
<dbReference type="InterPro" id="IPR041484">
    <property type="entry name" value="TetR_C_25"/>
</dbReference>
<dbReference type="Gene3D" id="1.10.357.10">
    <property type="entry name" value="Tetracycline Repressor, domain 2"/>
    <property type="match status" value="1"/>
</dbReference>
<dbReference type="InterPro" id="IPR001647">
    <property type="entry name" value="HTH_TetR"/>
</dbReference>
<accession>A0ABM6Z695</accession>
<evidence type="ECO:0000313" key="5">
    <source>
        <dbReference type="Proteomes" id="UP000273001"/>
    </source>
</evidence>
<evidence type="ECO:0000259" key="2">
    <source>
        <dbReference type="Pfam" id="PF00440"/>
    </source>
</evidence>
<dbReference type="SUPFAM" id="SSF46689">
    <property type="entry name" value="Homeodomain-like"/>
    <property type="match status" value="1"/>
</dbReference>
<dbReference type="Pfam" id="PF17933">
    <property type="entry name" value="TetR_C_25"/>
    <property type="match status" value="1"/>
</dbReference>
<protein>
    <submittedName>
        <fullName evidence="4">TetR/AcrR family transcriptional regulator</fullName>
    </submittedName>
</protein>
<sequence length="196" mass="20558">MARFAKDGLSAGLRAIAADAGVTAGLIVHHFGSKEGLRQACDEEVLRLAAQAKTDSEVMGGPVDLLTQMARTEDYVPATAYALRSLVEGGPLGAALLESVVLDTAHYMSAGVASGHVAPTSDEERRSRYLVYSGFGALVLFARYAASDPTDVEAVVREFMEWSGPVAAELFSTALLTDSEALATYVQAMRGADAGN</sequence>
<keyword evidence="1" id="KW-0238">DNA-binding</keyword>
<dbReference type="InterPro" id="IPR009057">
    <property type="entry name" value="Homeodomain-like_sf"/>
</dbReference>
<keyword evidence="5" id="KW-1185">Reference proteome</keyword>
<dbReference type="EMBL" id="CP032514">
    <property type="protein sequence ID" value="AYD90712.1"/>
    <property type="molecule type" value="Genomic_DNA"/>
</dbReference>
<gene>
    <name evidence="4" type="ORF">D5R93_00920</name>
</gene>
<evidence type="ECO:0000256" key="1">
    <source>
        <dbReference type="ARBA" id="ARBA00023125"/>
    </source>
</evidence>
<reference evidence="4 5" key="1">
    <citation type="submission" date="2018-09" db="EMBL/GenBank/DDBJ databases">
        <authorList>
            <person name="Li J."/>
        </authorList>
    </citation>
    <scope>NUCLEOTIDE SEQUENCE [LARGE SCALE GENOMIC DNA]</scope>
    <source>
        <strain evidence="4 5">2129</strain>
    </source>
</reference>
<organism evidence="4 5">
    <name type="scientific">Actinomyces lilanjuaniae</name>
    <dbReference type="NCBI Taxonomy" id="2321394"/>
    <lineage>
        <taxon>Bacteria</taxon>
        <taxon>Bacillati</taxon>
        <taxon>Actinomycetota</taxon>
        <taxon>Actinomycetes</taxon>
        <taxon>Actinomycetales</taxon>
        <taxon>Actinomycetaceae</taxon>
        <taxon>Actinomyces</taxon>
    </lineage>
</organism>
<evidence type="ECO:0000313" key="4">
    <source>
        <dbReference type="EMBL" id="AYD90712.1"/>
    </source>
</evidence>
<name>A0ABM6Z695_9ACTO</name>
<feature type="domain" description="TetR transcriptional regulator Rv1219c-like C-terminal" evidence="3">
    <location>
        <begin position="73"/>
        <end position="177"/>
    </location>
</feature>
<dbReference type="Pfam" id="PF00440">
    <property type="entry name" value="TetR_N"/>
    <property type="match status" value="1"/>
</dbReference>
<feature type="domain" description="HTH tetR-type" evidence="2">
    <location>
        <begin position="4"/>
        <end position="41"/>
    </location>
</feature>
<proteinExistence type="predicted"/>
<evidence type="ECO:0000259" key="3">
    <source>
        <dbReference type="Pfam" id="PF17933"/>
    </source>
</evidence>